<sequence>MADYKSEAVQGRQGDVSSQSGAESWFYSDAVKEHFFSPKNFVMGEEDMSAYNAIGKVGSPACGDELRVWMKVDANTERIADFRWKTFGCGSAIASTSMASVMVTENGGMTLDEARKLKPQDIMERLGGLPTRKFHCSVLCDKALRDAINDYYRRTDQFDKIIVAAKRLVDPVSQVTDHDIEEAVLDGAITLEAVQQRTKVGIGNPTCLPAVEELIRFYREKYFGADTL</sequence>
<dbReference type="EMBL" id="PCYM01000006">
    <property type="protein sequence ID" value="PIR47451.1"/>
    <property type="molecule type" value="Genomic_DNA"/>
</dbReference>
<dbReference type="InterPro" id="IPR007419">
    <property type="entry name" value="BFD-like_2Fe2S-bd_dom"/>
</dbReference>
<dbReference type="InterPro" id="IPR002871">
    <property type="entry name" value="NIF_FeS_clus_asmbl_NifU_N"/>
</dbReference>
<evidence type="ECO:0000313" key="7">
    <source>
        <dbReference type="Proteomes" id="UP000230084"/>
    </source>
</evidence>
<keyword evidence="2" id="KW-0408">Iron</keyword>
<feature type="domain" description="BFD-like [2Fe-2S]-binding" evidence="5">
    <location>
        <begin position="174"/>
        <end position="215"/>
    </location>
</feature>
<comment type="caution">
    <text evidence="6">The sequence shown here is derived from an EMBL/GenBank/DDBJ whole genome shotgun (WGS) entry which is preliminary data.</text>
</comment>
<evidence type="ECO:0000256" key="1">
    <source>
        <dbReference type="ARBA" id="ARBA00022723"/>
    </source>
</evidence>
<dbReference type="Proteomes" id="UP000230084">
    <property type="component" value="Unassembled WGS sequence"/>
</dbReference>
<dbReference type="SUPFAM" id="SSF82649">
    <property type="entry name" value="SufE/NifU"/>
    <property type="match status" value="1"/>
</dbReference>
<dbReference type="PANTHER" id="PTHR10093">
    <property type="entry name" value="IRON-SULFUR CLUSTER ASSEMBLY ENZYME NIFU HOMOLOG"/>
    <property type="match status" value="1"/>
</dbReference>
<organism evidence="6 7">
    <name type="scientific">Candidatus Uhrbacteria bacterium CG10_big_fil_rev_8_21_14_0_10_50_16</name>
    <dbReference type="NCBI Taxonomy" id="1975039"/>
    <lineage>
        <taxon>Bacteria</taxon>
        <taxon>Candidatus Uhriibacteriota</taxon>
    </lineage>
</organism>
<dbReference type="GO" id="GO:0005506">
    <property type="term" value="F:iron ion binding"/>
    <property type="evidence" value="ECO:0007669"/>
    <property type="project" value="InterPro"/>
</dbReference>
<dbReference type="Gene3D" id="1.10.10.1100">
    <property type="entry name" value="BFD-like [2Fe-2S]-binding domain"/>
    <property type="match status" value="1"/>
</dbReference>
<feature type="domain" description="NIF system FeS cluster assembly NifU N-terminal" evidence="4">
    <location>
        <begin position="27"/>
        <end position="155"/>
    </location>
</feature>
<dbReference type="Pfam" id="PF01592">
    <property type="entry name" value="NifU_N"/>
    <property type="match status" value="1"/>
</dbReference>
<evidence type="ECO:0000256" key="3">
    <source>
        <dbReference type="ARBA" id="ARBA00023014"/>
    </source>
</evidence>
<name>A0A2H0RLL7_9BACT</name>
<reference evidence="6 7" key="1">
    <citation type="submission" date="2017-09" db="EMBL/GenBank/DDBJ databases">
        <title>Depth-based differentiation of microbial function through sediment-hosted aquifers and enrichment of novel symbionts in the deep terrestrial subsurface.</title>
        <authorList>
            <person name="Probst A.J."/>
            <person name="Ladd B."/>
            <person name="Jarett J.K."/>
            <person name="Geller-Mcgrath D.E."/>
            <person name="Sieber C.M."/>
            <person name="Emerson J.B."/>
            <person name="Anantharaman K."/>
            <person name="Thomas B.C."/>
            <person name="Malmstrom R."/>
            <person name="Stieglmeier M."/>
            <person name="Klingl A."/>
            <person name="Woyke T."/>
            <person name="Ryan C.M."/>
            <person name="Banfield J.F."/>
        </authorList>
    </citation>
    <scope>NUCLEOTIDE SEQUENCE [LARGE SCALE GENOMIC DNA]</scope>
    <source>
        <strain evidence="6">CG10_big_fil_rev_8_21_14_0_10_50_16</strain>
    </source>
</reference>
<evidence type="ECO:0000259" key="5">
    <source>
        <dbReference type="Pfam" id="PF04324"/>
    </source>
</evidence>
<evidence type="ECO:0000313" key="6">
    <source>
        <dbReference type="EMBL" id="PIR47451.1"/>
    </source>
</evidence>
<dbReference type="GO" id="GO:0016226">
    <property type="term" value="P:iron-sulfur cluster assembly"/>
    <property type="evidence" value="ECO:0007669"/>
    <property type="project" value="InterPro"/>
</dbReference>
<dbReference type="Gene3D" id="3.90.1010.10">
    <property type="match status" value="1"/>
</dbReference>
<protein>
    <submittedName>
        <fullName evidence="6">Iron-sulfur cluster assembly scaffold protein</fullName>
    </submittedName>
</protein>
<accession>A0A2H0RLL7</accession>
<dbReference type="InterPro" id="IPR041854">
    <property type="entry name" value="BFD-like_2Fe2S-bd_dom_sf"/>
</dbReference>
<dbReference type="GO" id="GO:0051536">
    <property type="term" value="F:iron-sulfur cluster binding"/>
    <property type="evidence" value="ECO:0007669"/>
    <property type="project" value="UniProtKB-KW"/>
</dbReference>
<dbReference type="CDD" id="cd06664">
    <property type="entry name" value="IscU_like"/>
    <property type="match status" value="1"/>
</dbReference>
<proteinExistence type="predicted"/>
<dbReference type="Pfam" id="PF04324">
    <property type="entry name" value="Fer2_BFD"/>
    <property type="match status" value="1"/>
</dbReference>
<keyword evidence="3" id="KW-0411">Iron-sulfur</keyword>
<keyword evidence="1" id="KW-0479">Metal-binding</keyword>
<evidence type="ECO:0000256" key="2">
    <source>
        <dbReference type="ARBA" id="ARBA00023004"/>
    </source>
</evidence>
<dbReference type="AlphaFoldDB" id="A0A2H0RLL7"/>
<gene>
    <name evidence="6" type="ORF">COV06_03260</name>
</gene>
<evidence type="ECO:0000259" key="4">
    <source>
        <dbReference type="Pfam" id="PF01592"/>
    </source>
</evidence>